<evidence type="ECO:0000256" key="1">
    <source>
        <dbReference type="SAM" id="MobiDB-lite"/>
    </source>
</evidence>
<reference evidence="2" key="1">
    <citation type="journal article" date="2015" name="Nature">
        <title>Complex archaea that bridge the gap between prokaryotes and eukaryotes.</title>
        <authorList>
            <person name="Spang A."/>
            <person name="Saw J.H."/>
            <person name="Jorgensen S.L."/>
            <person name="Zaremba-Niedzwiedzka K."/>
            <person name="Martijn J."/>
            <person name="Lind A.E."/>
            <person name="van Eijk R."/>
            <person name="Schleper C."/>
            <person name="Guy L."/>
            <person name="Ettema T.J."/>
        </authorList>
    </citation>
    <scope>NUCLEOTIDE SEQUENCE</scope>
</reference>
<feature type="compositionally biased region" description="Basic and acidic residues" evidence="1">
    <location>
        <begin position="71"/>
        <end position="87"/>
    </location>
</feature>
<feature type="non-terminal residue" evidence="2">
    <location>
        <position position="1"/>
    </location>
</feature>
<accession>A0A0F9B0P1</accession>
<sequence>YNDVWLGVLKNDKVDFDKIPTVKVEKELVEYDLLPTTGKDRLIYRHSHPELEKWFVEQKGYTPVEDRWMGEVSQPKEAKEEPAKAGEEELTEIQELERRLRDRP</sequence>
<dbReference type="AlphaFoldDB" id="A0A0F9B0P1"/>
<proteinExistence type="predicted"/>
<feature type="region of interest" description="Disordered" evidence="1">
    <location>
        <begin position="71"/>
        <end position="104"/>
    </location>
</feature>
<organism evidence="2">
    <name type="scientific">marine sediment metagenome</name>
    <dbReference type="NCBI Taxonomy" id="412755"/>
    <lineage>
        <taxon>unclassified sequences</taxon>
        <taxon>metagenomes</taxon>
        <taxon>ecological metagenomes</taxon>
    </lineage>
</organism>
<name>A0A0F9B0P1_9ZZZZ</name>
<comment type="caution">
    <text evidence="2">The sequence shown here is derived from an EMBL/GenBank/DDBJ whole genome shotgun (WGS) entry which is preliminary data.</text>
</comment>
<dbReference type="EMBL" id="LAZR01043339">
    <property type="protein sequence ID" value="KKL07322.1"/>
    <property type="molecule type" value="Genomic_DNA"/>
</dbReference>
<gene>
    <name evidence="2" type="ORF">LCGC14_2587160</name>
</gene>
<feature type="compositionally biased region" description="Basic and acidic residues" evidence="1">
    <location>
        <begin position="95"/>
        <end position="104"/>
    </location>
</feature>
<protein>
    <submittedName>
        <fullName evidence="2">Uncharacterized protein</fullName>
    </submittedName>
</protein>
<evidence type="ECO:0000313" key="2">
    <source>
        <dbReference type="EMBL" id="KKL07322.1"/>
    </source>
</evidence>